<protein>
    <recommendedName>
        <fullName evidence="9">Membrane transporter protein</fullName>
    </recommendedName>
</protein>
<feature type="transmembrane region" description="Helical" evidence="7">
    <location>
        <begin position="107"/>
        <end position="122"/>
    </location>
</feature>
<dbReference type="GO" id="GO:0005886">
    <property type="term" value="C:plasma membrane"/>
    <property type="evidence" value="ECO:0007669"/>
    <property type="project" value="UniProtKB-SubCell"/>
</dbReference>
<accession>A0A382EI26</accession>
<evidence type="ECO:0000256" key="4">
    <source>
        <dbReference type="ARBA" id="ARBA00022692"/>
    </source>
</evidence>
<evidence type="ECO:0000256" key="5">
    <source>
        <dbReference type="ARBA" id="ARBA00022989"/>
    </source>
</evidence>
<evidence type="ECO:0008006" key="9">
    <source>
        <dbReference type="Google" id="ProtNLM"/>
    </source>
</evidence>
<keyword evidence="2" id="KW-0813">Transport</keyword>
<dbReference type="InterPro" id="IPR002781">
    <property type="entry name" value="TM_pro_TauE-like"/>
</dbReference>
<feature type="transmembrane region" description="Helical" evidence="7">
    <location>
        <begin position="227"/>
        <end position="246"/>
    </location>
</feature>
<comment type="subcellular location">
    <subcellularLocation>
        <location evidence="1">Cell membrane</location>
        <topology evidence="1">Multi-pass membrane protein</topology>
    </subcellularLocation>
</comment>
<name>A0A382EI26_9ZZZZ</name>
<dbReference type="Pfam" id="PF01925">
    <property type="entry name" value="TauE"/>
    <property type="match status" value="1"/>
</dbReference>
<dbReference type="AlphaFoldDB" id="A0A382EI26"/>
<keyword evidence="5 7" id="KW-1133">Transmembrane helix</keyword>
<organism evidence="8">
    <name type="scientific">marine metagenome</name>
    <dbReference type="NCBI Taxonomy" id="408172"/>
    <lineage>
        <taxon>unclassified sequences</taxon>
        <taxon>metagenomes</taxon>
        <taxon>ecological metagenomes</taxon>
    </lineage>
</organism>
<evidence type="ECO:0000256" key="2">
    <source>
        <dbReference type="ARBA" id="ARBA00022448"/>
    </source>
</evidence>
<gene>
    <name evidence="8" type="ORF">METZ01_LOCUS202381</name>
</gene>
<evidence type="ECO:0000256" key="3">
    <source>
        <dbReference type="ARBA" id="ARBA00022475"/>
    </source>
</evidence>
<dbReference type="InterPro" id="IPR052017">
    <property type="entry name" value="TSUP"/>
</dbReference>
<keyword evidence="3" id="KW-1003">Cell membrane</keyword>
<dbReference type="PANTHER" id="PTHR30269">
    <property type="entry name" value="TRANSMEMBRANE PROTEIN YFCA"/>
    <property type="match status" value="1"/>
</dbReference>
<feature type="transmembrane region" description="Helical" evidence="7">
    <location>
        <begin position="73"/>
        <end position="95"/>
    </location>
</feature>
<reference evidence="8" key="1">
    <citation type="submission" date="2018-05" db="EMBL/GenBank/DDBJ databases">
        <authorList>
            <person name="Lanie J.A."/>
            <person name="Ng W.-L."/>
            <person name="Kazmierczak K.M."/>
            <person name="Andrzejewski T.M."/>
            <person name="Davidsen T.M."/>
            <person name="Wayne K.J."/>
            <person name="Tettelin H."/>
            <person name="Glass J.I."/>
            <person name="Rusch D."/>
            <person name="Podicherti R."/>
            <person name="Tsui H.-C.T."/>
            <person name="Winkler M.E."/>
        </authorList>
    </citation>
    <scope>NUCLEOTIDE SEQUENCE</scope>
</reference>
<sequence length="253" mass="27975">MEMAMLISSAFITSSISAVLGMGGGIILLGIMALIIPEGYFVIALHGVVQLISNITRCFVFRRHIRSDIVYQFLPGAVLGLSLSALIILSMISFFHVESAKDIKVDFLKPLIGIFILWFLFGKRHKIKTEQPSFFGVGAISGICTVFIGATGPLIAPFFLKGKLTKENIIANKAICQAINHIGKMPIFILFFDFNYFSKMYVLVPLIIAVFVGTNIGKQIIQFIPEIIFRALFKGALTIIAFKLIADEVFPMF</sequence>
<feature type="transmembrane region" description="Helical" evidence="7">
    <location>
        <begin position="27"/>
        <end position="52"/>
    </location>
</feature>
<evidence type="ECO:0000256" key="7">
    <source>
        <dbReference type="SAM" id="Phobius"/>
    </source>
</evidence>
<keyword evidence="6 7" id="KW-0472">Membrane</keyword>
<dbReference type="EMBL" id="UINC01044284">
    <property type="protein sequence ID" value="SVB49527.1"/>
    <property type="molecule type" value="Genomic_DNA"/>
</dbReference>
<proteinExistence type="predicted"/>
<feature type="transmembrane region" description="Helical" evidence="7">
    <location>
        <begin position="134"/>
        <end position="156"/>
    </location>
</feature>
<feature type="transmembrane region" description="Helical" evidence="7">
    <location>
        <begin position="196"/>
        <end position="215"/>
    </location>
</feature>
<dbReference type="PANTHER" id="PTHR30269:SF37">
    <property type="entry name" value="MEMBRANE TRANSPORTER PROTEIN"/>
    <property type="match status" value="1"/>
</dbReference>
<evidence type="ECO:0000256" key="1">
    <source>
        <dbReference type="ARBA" id="ARBA00004651"/>
    </source>
</evidence>
<evidence type="ECO:0000256" key="6">
    <source>
        <dbReference type="ARBA" id="ARBA00023136"/>
    </source>
</evidence>
<keyword evidence="4 7" id="KW-0812">Transmembrane</keyword>
<evidence type="ECO:0000313" key="8">
    <source>
        <dbReference type="EMBL" id="SVB49527.1"/>
    </source>
</evidence>